<dbReference type="Pfam" id="PF10416">
    <property type="entry name" value="IBD"/>
    <property type="match status" value="1"/>
</dbReference>
<dbReference type="InterPro" id="IPR018845">
    <property type="entry name" value="Initiator-bd"/>
</dbReference>
<name>A0ABR2IKP4_9EUKA</name>
<keyword evidence="4" id="KW-1185">Reference proteome</keyword>
<feature type="domain" description="Initiator binding" evidence="2">
    <location>
        <begin position="26"/>
        <end position="151"/>
    </location>
</feature>
<reference evidence="3 4" key="1">
    <citation type="submission" date="2024-04" db="EMBL/GenBank/DDBJ databases">
        <title>Tritrichomonas musculus Genome.</title>
        <authorList>
            <person name="Alves-Ferreira E."/>
            <person name="Grigg M."/>
            <person name="Lorenzi H."/>
            <person name="Galac M."/>
        </authorList>
    </citation>
    <scope>NUCLEOTIDE SEQUENCE [LARGE SCALE GENOMIC DNA]</scope>
    <source>
        <strain evidence="3 4">EAF2021</strain>
    </source>
</reference>
<evidence type="ECO:0000256" key="1">
    <source>
        <dbReference type="SAM" id="MobiDB-lite"/>
    </source>
</evidence>
<protein>
    <recommendedName>
        <fullName evidence="2">Initiator binding domain-containing protein</fullName>
    </recommendedName>
</protein>
<gene>
    <name evidence="3" type="ORF">M9Y10_010370</name>
</gene>
<feature type="compositionally biased region" description="Polar residues" evidence="1">
    <location>
        <begin position="184"/>
        <end position="198"/>
    </location>
</feature>
<organism evidence="3 4">
    <name type="scientific">Tritrichomonas musculus</name>
    <dbReference type="NCBI Taxonomy" id="1915356"/>
    <lineage>
        <taxon>Eukaryota</taxon>
        <taxon>Metamonada</taxon>
        <taxon>Parabasalia</taxon>
        <taxon>Tritrichomonadida</taxon>
        <taxon>Tritrichomonadidae</taxon>
        <taxon>Tritrichomonas</taxon>
    </lineage>
</organism>
<feature type="compositionally biased region" description="Low complexity" evidence="1">
    <location>
        <begin position="245"/>
        <end position="263"/>
    </location>
</feature>
<proteinExistence type="predicted"/>
<evidence type="ECO:0000259" key="2">
    <source>
        <dbReference type="Pfam" id="PF10416"/>
    </source>
</evidence>
<feature type="region of interest" description="Disordered" evidence="1">
    <location>
        <begin position="184"/>
        <end position="212"/>
    </location>
</feature>
<evidence type="ECO:0000313" key="3">
    <source>
        <dbReference type="EMBL" id="KAK8864843.1"/>
    </source>
</evidence>
<comment type="caution">
    <text evidence="3">The sequence shown here is derived from an EMBL/GenBank/DDBJ whole genome shotgun (WGS) entry which is preliminary data.</text>
</comment>
<evidence type="ECO:0000313" key="4">
    <source>
        <dbReference type="Proteomes" id="UP001470230"/>
    </source>
</evidence>
<accession>A0ABR2IKP4</accession>
<dbReference type="Proteomes" id="UP001470230">
    <property type="component" value="Unassembled WGS sequence"/>
</dbReference>
<feature type="region of interest" description="Disordered" evidence="1">
    <location>
        <begin position="225"/>
        <end position="263"/>
    </location>
</feature>
<dbReference type="EMBL" id="JAPFFF010000016">
    <property type="protein sequence ID" value="KAK8864843.1"/>
    <property type="molecule type" value="Genomic_DNA"/>
</dbReference>
<sequence>MDASILNLLPPESSLPATYWNHLSQSDKTEFLRLRNQLHQSQKTSVKDRRLVSFSNEMTTILQFLEQSESGREWRCILAGVAFAGPFICVNTRQLKNFLGRCKSSINGSFQQLGYVAVRTKSKAKSCVLSVIPSLANDPNLLRQWTVRCASDDAHFCFVSKFQPHPMPTITPEDLNEERKPQTIANGTNDISNLQKAGNDTHLSRNSFIPPTSLSALNQSTAMLIKQQTQQKQKQQKHQNQYRHPNQNTQSNISNSQTPNSQPVKKHFYDFDLSFYNDLRPQEKIPEMTPSYSVDYLQTLSHSNIDDWSEISGICQSEISVDDEWDPIIQKTMSRSQSALFAQENNTTIIDCPLFLDF</sequence>